<dbReference type="EMBL" id="JAEQNA010000008">
    <property type="protein sequence ID" value="MBL0422378.1"/>
    <property type="molecule type" value="Genomic_DNA"/>
</dbReference>
<keyword evidence="3" id="KW-0238">DNA-binding</keyword>
<dbReference type="RefSeq" id="WP_201685460.1">
    <property type="nucleotide sequence ID" value="NZ_JAEQNA010000008.1"/>
</dbReference>
<dbReference type="InterPro" id="IPR002104">
    <property type="entry name" value="Integrase_catalytic"/>
</dbReference>
<evidence type="ECO:0000256" key="4">
    <source>
        <dbReference type="ARBA" id="ARBA00023172"/>
    </source>
</evidence>
<evidence type="ECO:0000259" key="5">
    <source>
        <dbReference type="PROSITE" id="PS51898"/>
    </source>
</evidence>
<dbReference type="InterPro" id="IPR010998">
    <property type="entry name" value="Integrase_recombinase_N"/>
</dbReference>
<dbReference type="PANTHER" id="PTHR30629">
    <property type="entry name" value="PROPHAGE INTEGRASE"/>
    <property type="match status" value="1"/>
</dbReference>
<protein>
    <submittedName>
        <fullName evidence="6">Site-specific integrase</fullName>
    </submittedName>
</protein>
<evidence type="ECO:0000256" key="1">
    <source>
        <dbReference type="ARBA" id="ARBA00008857"/>
    </source>
</evidence>
<keyword evidence="2" id="KW-0229">DNA integration</keyword>
<evidence type="ECO:0000256" key="3">
    <source>
        <dbReference type="ARBA" id="ARBA00023125"/>
    </source>
</evidence>
<gene>
    <name evidence="6" type="ORF">JI739_18665</name>
</gene>
<sequence>MAVVKDLDQTYVDHRLRCPDGKARIEIVDPQRSGLYIEVRATSPGEGTYYWRYKQAGKTCHQKIGRTTEMTLEEARAKLTQLKAVPTEKAFLPETSNGRMTNAAGAPAFGAAEGNGSITLDEFMSAHYFPYAKVHKRSVARDEQLYRLRIRAKFGHLPLGKITRLSVQQFQNALVAEGCAKASVNQHVQLLRRVCNLAVSWEMLERNVLTRIPLFTLDNQVENYLNDAQVEKLVEVLKTDKNRMVSLILMFLLATGARLNEALCAEWKQVDLVNNVWRIPATNSKSKKHKPLPLNKSALWIIDQLNAEGTSDFLFPSPATGKPFTTITRQWYRIRKKAGIPANVRIHDLRHTFASRMVSAGRSLFEVQKLLGHADARTSQRYAHLSMKAAQEASNAAAFAVA</sequence>
<dbReference type="Gene3D" id="3.30.160.390">
    <property type="entry name" value="Integrase, DNA-binding domain"/>
    <property type="match status" value="1"/>
</dbReference>
<comment type="caution">
    <text evidence="6">The sequence shown here is derived from an EMBL/GenBank/DDBJ whole genome shotgun (WGS) entry which is preliminary data.</text>
</comment>
<evidence type="ECO:0000313" key="7">
    <source>
        <dbReference type="Proteomes" id="UP000613011"/>
    </source>
</evidence>
<dbReference type="Pfam" id="PF14659">
    <property type="entry name" value="Phage_int_SAM_3"/>
    <property type="match status" value="1"/>
</dbReference>
<dbReference type="SUPFAM" id="SSF56349">
    <property type="entry name" value="DNA breaking-rejoining enzymes"/>
    <property type="match status" value="1"/>
</dbReference>
<dbReference type="InterPro" id="IPR004107">
    <property type="entry name" value="Integrase_SAM-like_N"/>
</dbReference>
<dbReference type="Proteomes" id="UP000613011">
    <property type="component" value="Unassembled WGS sequence"/>
</dbReference>
<comment type="similarity">
    <text evidence="1">Belongs to the 'phage' integrase family.</text>
</comment>
<dbReference type="Pfam" id="PF00589">
    <property type="entry name" value="Phage_integrase"/>
    <property type="match status" value="1"/>
</dbReference>
<evidence type="ECO:0000256" key="2">
    <source>
        <dbReference type="ARBA" id="ARBA00022908"/>
    </source>
</evidence>
<dbReference type="InterPro" id="IPR013762">
    <property type="entry name" value="Integrase-like_cat_sf"/>
</dbReference>
<name>A0A937D7U6_9BURK</name>
<reference evidence="6" key="1">
    <citation type="submission" date="2021-01" db="EMBL/GenBank/DDBJ databases">
        <title>Ramlibacter sp. strain AW1 16S ribosomal RNA gene Genome sequencing and assembly.</title>
        <authorList>
            <person name="Kang M."/>
        </authorList>
    </citation>
    <scope>NUCLEOTIDE SEQUENCE</scope>
    <source>
        <strain evidence="6">AW1</strain>
    </source>
</reference>
<dbReference type="InterPro" id="IPR038488">
    <property type="entry name" value="Integrase_DNA-bd_sf"/>
</dbReference>
<dbReference type="InterPro" id="IPR011010">
    <property type="entry name" value="DNA_brk_join_enz"/>
</dbReference>
<evidence type="ECO:0000313" key="6">
    <source>
        <dbReference type="EMBL" id="MBL0422378.1"/>
    </source>
</evidence>
<dbReference type="Gene3D" id="1.10.150.130">
    <property type="match status" value="1"/>
</dbReference>
<dbReference type="GO" id="GO:0003677">
    <property type="term" value="F:DNA binding"/>
    <property type="evidence" value="ECO:0007669"/>
    <property type="project" value="UniProtKB-KW"/>
</dbReference>
<accession>A0A937D7U6</accession>
<keyword evidence="7" id="KW-1185">Reference proteome</keyword>
<dbReference type="Pfam" id="PF13356">
    <property type="entry name" value="Arm-DNA-bind_3"/>
    <property type="match status" value="1"/>
</dbReference>
<proteinExistence type="inferred from homology"/>
<dbReference type="AlphaFoldDB" id="A0A937D7U6"/>
<dbReference type="PROSITE" id="PS51898">
    <property type="entry name" value="TYR_RECOMBINASE"/>
    <property type="match status" value="1"/>
</dbReference>
<dbReference type="Gene3D" id="1.10.443.10">
    <property type="entry name" value="Intergrase catalytic core"/>
    <property type="match status" value="1"/>
</dbReference>
<dbReference type="PANTHER" id="PTHR30629:SF2">
    <property type="entry name" value="PROPHAGE INTEGRASE INTS-RELATED"/>
    <property type="match status" value="1"/>
</dbReference>
<feature type="domain" description="Tyr recombinase" evidence="5">
    <location>
        <begin position="220"/>
        <end position="395"/>
    </location>
</feature>
<dbReference type="InterPro" id="IPR025166">
    <property type="entry name" value="Integrase_DNA_bind_dom"/>
</dbReference>
<dbReference type="InterPro" id="IPR050808">
    <property type="entry name" value="Phage_Integrase"/>
</dbReference>
<dbReference type="GO" id="GO:0015074">
    <property type="term" value="P:DNA integration"/>
    <property type="evidence" value="ECO:0007669"/>
    <property type="project" value="UniProtKB-KW"/>
</dbReference>
<organism evidence="6 7">
    <name type="scientific">Ramlibacter aurantiacus</name>
    <dbReference type="NCBI Taxonomy" id="2801330"/>
    <lineage>
        <taxon>Bacteria</taxon>
        <taxon>Pseudomonadati</taxon>
        <taxon>Pseudomonadota</taxon>
        <taxon>Betaproteobacteria</taxon>
        <taxon>Burkholderiales</taxon>
        <taxon>Comamonadaceae</taxon>
        <taxon>Ramlibacter</taxon>
    </lineage>
</organism>
<dbReference type="GO" id="GO:0006310">
    <property type="term" value="P:DNA recombination"/>
    <property type="evidence" value="ECO:0007669"/>
    <property type="project" value="UniProtKB-KW"/>
</dbReference>
<keyword evidence="4" id="KW-0233">DNA recombination</keyword>
<dbReference type="CDD" id="cd00796">
    <property type="entry name" value="INT_Rci_Hp1_C"/>
    <property type="match status" value="1"/>
</dbReference>